<dbReference type="InterPro" id="IPR028082">
    <property type="entry name" value="Peripla_BP_I"/>
</dbReference>
<dbReference type="EMBL" id="JAUEIE010000001">
    <property type="protein sequence ID" value="MDN0021518.1"/>
    <property type="molecule type" value="Genomic_DNA"/>
</dbReference>
<sequence>MNEEKRITVKDIATLAGVSKGTVDRVLHNRGEVSEASREKVMRIARQIGYKPNMHASLLASQKRYVMVCMIPEYAPGEYWDLVAKGITAAQKKAEPFRISIQLFKYDLFSERSMDECFARVMEQRPDAVVMAPTFQSRARAIMDELHALDIPCLLIDSCLPDCTYLAYFGMHMMRSGYLAAHLLTDRCSADKIVVFRIHKDMESPNNSAESRYAGFRQYLEEHAPHTELIHLYIHPYDREYNRTVLRSFFVAHPDVRHIITFNSRVHLIAEYLKQEGRESSTVLIGFDHLPRNVGALEDGTVKFLITQHTENILSLCAQTVINHLIYHVPPVQRDTFLPMDILTRYNADFYRPVLI</sequence>
<dbReference type="PROSITE" id="PS00356">
    <property type="entry name" value="HTH_LACI_1"/>
    <property type="match status" value="1"/>
</dbReference>
<dbReference type="InterPro" id="IPR000843">
    <property type="entry name" value="HTH_LacI"/>
</dbReference>
<dbReference type="AlphaFoldDB" id="A0AAW7JFE8"/>
<dbReference type="RefSeq" id="WP_289824360.1">
    <property type="nucleotide sequence ID" value="NZ_JAUEIE010000001.1"/>
</dbReference>
<evidence type="ECO:0000313" key="5">
    <source>
        <dbReference type="EMBL" id="MDN0021518.1"/>
    </source>
</evidence>
<evidence type="ECO:0000256" key="2">
    <source>
        <dbReference type="ARBA" id="ARBA00023125"/>
    </source>
</evidence>
<dbReference type="GO" id="GO:0003700">
    <property type="term" value="F:DNA-binding transcription factor activity"/>
    <property type="evidence" value="ECO:0007669"/>
    <property type="project" value="TreeGrafter"/>
</dbReference>
<dbReference type="CDD" id="cd06307">
    <property type="entry name" value="PBP1_sugar_binding"/>
    <property type="match status" value="1"/>
</dbReference>
<dbReference type="EMBL" id="JAUEIF010000001">
    <property type="protein sequence ID" value="MDN0024015.1"/>
    <property type="molecule type" value="Genomic_DNA"/>
</dbReference>
<accession>A0AAW7JFE8</accession>
<dbReference type="Proteomes" id="UP001168478">
    <property type="component" value="Unassembled WGS sequence"/>
</dbReference>
<dbReference type="Pfam" id="PF00356">
    <property type="entry name" value="LacI"/>
    <property type="match status" value="1"/>
</dbReference>
<evidence type="ECO:0000313" key="7">
    <source>
        <dbReference type="Proteomes" id="UP001167831"/>
    </source>
</evidence>
<dbReference type="Gene3D" id="1.10.260.40">
    <property type="entry name" value="lambda repressor-like DNA-binding domains"/>
    <property type="match status" value="1"/>
</dbReference>
<evidence type="ECO:0000259" key="4">
    <source>
        <dbReference type="PROSITE" id="PS50932"/>
    </source>
</evidence>
<organism evidence="6 8">
    <name type="scientific">Leyella lascolaii</name>
    <dbReference type="NCBI Taxonomy" id="1776379"/>
    <lineage>
        <taxon>Bacteria</taxon>
        <taxon>Pseudomonadati</taxon>
        <taxon>Bacteroidota</taxon>
        <taxon>Bacteroidia</taxon>
        <taxon>Bacteroidales</taxon>
        <taxon>Prevotellaceae</taxon>
        <taxon>Leyella</taxon>
    </lineage>
</organism>
<dbReference type="GO" id="GO:0000976">
    <property type="term" value="F:transcription cis-regulatory region binding"/>
    <property type="evidence" value="ECO:0007669"/>
    <property type="project" value="TreeGrafter"/>
</dbReference>
<evidence type="ECO:0000313" key="8">
    <source>
        <dbReference type="Proteomes" id="UP001168478"/>
    </source>
</evidence>
<dbReference type="InterPro" id="IPR010982">
    <property type="entry name" value="Lambda_DNA-bd_dom_sf"/>
</dbReference>
<dbReference type="CDD" id="cd01392">
    <property type="entry name" value="HTH_LacI"/>
    <property type="match status" value="1"/>
</dbReference>
<reference evidence="6" key="2">
    <citation type="submission" date="2023-08" db="EMBL/GenBank/DDBJ databases">
        <title>Identification and characterization of horizontal gene transfer across gut microbiota members of farm animals based on homology search.</title>
        <authorList>
            <person name="Schwarzerova J."/>
            <person name="Nykrynova M."/>
            <person name="Jureckova K."/>
            <person name="Cejkova D."/>
            <person name="Rychlik I."/>
        </authorList>
    </citation>
    <scope>NUCLEOTIDE SEQUENCE</scope>
    <source>
        <strain evidence="6">ET15</strain>
        <strain evidence="5">ET37</strain>
    </source>
</reference>
<dbReference type="Gene3D" id="3.40.50.2300">
    <property type="match status" value="2"/>
</dbReference>
<keyword evidence="3" id="KW-0804">Transcription</keyword>
<dbReference type="PROSITE" id="PS50932">
    <property type="entry name" value="HTH_LACI_2"/>
    <property type="match status" value="1"/>
</dbReference>
<keyword evidence="1" id="KW-0805">Transcription regulation</keyword>
<comment type="caution">
    <text evidence="6">The sequence shown here is derived from an EMBL/GenBank/DDBJ whole genome shotgun (WGS) entry which is preliminary data.</text>
</comment>
<dbReference type="SUPFAM" id="SSF53822">
    <property type="entry name" value="Periplasmic binding protein-like I"/>
    <property type="match status" value="1"/>
</dbReference>
<dbReference type="SUPFAM" id="SSF47413">
    <property type="entry name" value="lambda repressor-like DNA-binding domains"/>
    <property type="match status" value="1"/>
</dbReference>
<keyword evidence="7" id="KW-1185">Reference proteome</keyword>
<evidence type="ECO:0000256" key="1">
    <source>
        <dbReference type="ARBA" id="ARBA00023015"/>
    </source>
</evidence>
<feature type="domain" description="HTH lacI-type" evidence="4">
    <location>
        <begin position="7"/>
        <end position="61"/>
    </location>
</feature>
<proteinExistence type="predicted"/>
<evidence type="ECO:0000256" key="3">
    <source>
        <dbReference type="ARBA" id="ARBA00023163"/>
    </source>
</evidence>
<dbReference type="PANTHER" id="PTHR30146">
    <property type="entry name" value="LACI-RELATED TRANSCRIPTIONAL REPRESSOR"/>
    <property type="match status" value="1"/>
</dbReference>
<evidence type="ECO:0000313" key="6">
    <source>
        <dbReference type="EMBL" id="MDN0024015.1"/>
    </source>
</evidence>
<dbReference type="InterPro" id="IPR025997">
    <property type="entry name" value="SBP_2_dom"/>
</dbReference>
<protein>
    <submittedName>
        <fullName evidence="6">Substrate-binding domain-containing protein</fullName>
    </submittedName>
</protein>
<name>A0AAW7JFE8_9BACT</name>
<gene>
    <name evidence="5" type="ORF">QVN81_00540</name>
    <name evidence="6" type="ORF">QVN84_00535</name>
</gene>
<dbReference type="Pfam" id="PF13407">
    <property type="entry name" value="Peripla_BP_4"/>
    <property type="match status" value="1"/>
</dbReference>
<reference evidence="6" key="1">
    <citation type="submission" date="2023-06" db="EMBL/GenBank/DDBJ databases">
        <authorList>
            <person name="Zeman M."/>
            <person name="Kubasova T."/>
            <person name="Jahodarova E."/>
            <person name="Nykrynova M."/>
            <person name="Rychlik I."/>
        </authorList>
    </citation>
    <scope>NUCLEOTIDE SEQUENCE</scope>
    <source>
        <strain evidence="6">ET15</strain>
        <strain evidence="5">ET37</strain>
    </source>
</reference>
<dbReference type="PANTHER" id="PTHR30146:SF144">
    <property type="entry name" value="LACI-FAMILY TRANSCRIPTION REGULATOR"/>
    <property type="match status" value="1"/>
</dbReference>
<dbReference type="SMART" id="SM00354">
    <property type="entry name" value="HTH_LACI"/>
    <property type="match status" value="1"/>
</dbReference>
<keyword evidence="2" id="KW-0238">DNA-binding</keyword>
<dbReference type="Proteomes" id="UP001167831">
    <property type="component" value="Unassembled WGS sequence"/>
</dbReference>